<dbReference type="InterPro" id="IPR002110">
    <property type="entry name" value="Ankyrin_rpt"/>
</dbReference>
<evidence type="ECO:0000256" key="2">
    <source>
        <dbReference type="PROSITE-ProRule" id="PRU00023"/>
    </source>
</evidence>
<keyword evidence="1" id="KW-0677">Repeat</keyword>
<keyword evidence="7" id="KW-1185">Reference proteome</keyword>
<evidence type="ECO:0000256" key="3">
    <source>
        <dbReference type="SAM" id="MobiDB-lite"/>
    </source>
</evidence>
<evidence type="ECO:0000259" key="4">
    <source>
        <dbReference type="Pfam" id="PF17111"/>
    </source>
</evidence>
<dbReference type="InterPro" id="IPR031348">
    <property type="entry name" value="PigL_N"/>
</dbReference>
<feature type="region of interest" description="Disordered" evidence="3">
    <location>
        <begin position="1148"/>
        <end position="1209"/>
    </location>
</feature>
<dbReference type="PROSITE" id="PS50088">
    <property type="entry name" value="ANK_REPEAT"/>
    <property type="match status" value="1"/>
</dbReference>
<dbReference type="Proteomes" id="UP001373714">
    <property type="component" value="Unassembled WGS sequence"/>
</dbReference>
<comment type="caution">
    <text evidence="6">The sequence shown here is derived from an EMBL/GenBank/DDBJ whole genome shotgun (WGS) entry which is preliminary data.</text>
</comment>
<dbReference type="SUPFAM" id="SSF48403">
    <property type="entry name" value="Ankyrin repeat"/>
    <property type="match status" value="1"/>
</dbReference>
<dbReference type="InterPro" id="IPR056884">
    <property type="entry name" value="NPHP3-like_N"/>
</dbReference>
<sequence>MAEAIGLASGILALASAAIKTTRTVVELINGIKDAPEHISDLQYDVQELHSILLRLETAEKHRQATNKSNNSKSGSKDGADAPADDESAITDQLKRCKTVLQAVEVDLKPILTQMAGSKKQIVWASVCIAFTEKSIKDHSARLTKAKDGLVLTLVLDIRRTVFTISANQQGNSGPSAGSGSAPVADDPPPEYPGFDPKIKRRDSNLIREARNSVISRFKSTSSKTNTIESRQDEVSKQVPTFSQVITSTMNNMSKSVESETKGDYNISTFKMLWQYDLEQVQSLWSLEKETVQHLKRAINDHMCEIFISSLSANASTIDDIKDAAEGTLRWIDTTDEYVGWRGPDEHKFLLLEGKAGSGKSVFTKTLCQLVTRDGQHSTPNPMLLSYFCNKRVRAQESCVGILKAFIYQYLHDNKGDFTAVYKQCRSLEGHWDPAQPAGFEFNVTNLMDVLITILQVSTRPVYCVVDAMDECQHDGDMEGFLKRIPSILESNANARFFMSSRPDWIADNDISHLNPLKIVLHPDITEKDISQVIELELCKLQSKLTIDPSDKSALKKKLTNKAEGMMLWVVLAFRRIQDRIKGMLSPTLKWLERMVEKLPREIFGMYDHIMASIREKYGKARHSPGEVDSSSEDEEDEESSNLAVYGKLVLWVARSARPLTVKELQFALALDMKDTCLRDMKKKINCDIERVIGRIPFLEIISAERFSESTQDDHEKDASKPMWMPRQASMPSSTVRFIHQSAREYILRSADALDEKKNLKEDTSFTYPKLDDACIGNLCVNFLSFRDFDNGPIRQFKEPVRFKEGFKKFLEEYGFLEYSSSYWAYHLNRAPNLDDATKAHVADWICNRKNNMRVFAQTMNFAMTSRWVDFVDGEFGLLAAAGSGIRWLTEYLIEQKHDLNERDEYGRTPYMLSNGRGHSECADLLVEAGADTGMDFLIPFPGRFPDYHGLICRLPVKNIKEFLDNIQKDGTNIPLDQPDEFGRPIVFYACSRGDTELLTEILKLNPSLDFKDKYGRLPIDVTLNLECRDMVLAKMKKDGIKTTPAMLKKVPCMHDIFSYEMVYFEQTLFCEFCGRGLHTFYFHCCGCSNEDEGFNVCRQCHDQGKSCLQPGHKLLGRARADWLVSSLDYTPHMADVTLESPIRWTLENVGDDDDDDDDDDSDDDNEEDNTGRNSNPPIPRQDLEEITPVETSNQEPTVIYEGKEKVKEKETAVVRVQPVDEEKGAGCCKCTIQ</sequence>
<dbReference type="Gene3D" id="1.25.40.20">
    <property type="entry name" value="Ankyrin repeat-containing domain"/>
    <property type="match status" value="1"/>
</dbReference>
<evidence type="ECO:0000259" key="5">
    <source>
        <dbReference type="Pfam" id="PF24883"/>
    </source>
</evidence>
<dbReference type="EMBL" id="JAVHNS010000002">
    <property type="protein sequence ID" value="KAK6362156.1"/>
    <property type="molecule type" value="Genomic_DNA"/>
</dbReference>
<organism evidence="6 7">
    <name type="scientific">Orbilia blumenaviensis</name>
    <dbReference type="NCBI Taxonomy" id="1796055"/>
    <lineage>
        <taxon>Eukaryota</taxon>
        <taxon>Fungi</taxon>
        <taxon>Dikarya</taxon>
        <taxon>Ascomycota</taxon>
        <taxon>Pezizomycotina</taxon>
        <taxon>Orbiliomycetes</taxon>
        <taxon>Orbiliales</taxon>
        <taxon>Orbiliaceae</taxon>
        <taxon>Orbilia</taxon>
    </lineage>
</organism>
<name>A0AAV9VJK6_9PEZI</name>
<proteinExistence type="predicted"/>
<dbReference type="InterPro" id="IPR027417">
    <property type="entry name" value="P-loop_NTPase"/>
</dbReference>
<evidence type="ECO:0000256" key="1">
    <source>
        <dbReference type="ARBA" id="ARBA00022737"/>
    </source>
</evidence>
<dbReference type="SMART" id="SM00248">
    <property type="entry name" value="ANK"/>
    <property type="match status" value="2"/>
</dbReference>
<keyword evidence="2" id="KW-0040">ANK repeat</keyword>
<evidence type="ECO:0008006" key="8">
    <source>
        <dbReference type="Google" id="ProtNLM"/>
    </source>
</evidence>
<feature type="compositionally biased region" description="Acidic residues" evidence="3">
    <location>
        <begin position="1150"/>
        <end position="1169"/>
    </location>
</feature>
<dbReference type="AlphaFoldDB" id="A0AAV9VJK6"/>
<feature type="compositionally biased region" description="Low complexity" evidence="3">
    <location>
        <begin position="168"/>
        <end position="183"/>
    </location>
</feature>
<accession>A0AAV9VJK6</accession>
<feature type="region of interest" description="Disordered" evidence="3">
    <location>
        <begin position="168"/>
        <end position="203"/>
    </location>
</feature>
<dbReference type="Gene3D" id="3.40.50.300">
    <property type="entry name" value="P-loop containing nucleotide triphosphate hydrolases"/>
    <property type="match status" value="1"/>
</dbReference>
<protein>
    <recommendedName>
        <fullName evidence="8">NACHT domain-containing protein</fullName>
    </recommendedName>
</protein>
<dbReference type="PANTHER" id="PTHR10039">
    <property type="entry name" value="AMELOGENIN"/>
    <property type="match status" value="1"/>
</dbReference>
<dbReference type="PROSITE" id="PS50297">
    <property type="entry name" value="ANK_REP_REGION"/>
    <property type="match status" value="1"/>
</dbReference>
<dbReference type="SUPFAM" id="SSF52540">
    <property type="entry name" value="P-loop containing nucleoside triphosphate hydrolases"/>
    <property type="match status" value="1"/>
</dbReference>
<dbReference type="InterPro" id="IPR036770">
    <property type="entry name" value="Ankyrin_rpt-contain_sf"/>
</dbReference>
<gene>
    <name evidence="6" type="ORF">TWF730_005853</name>
</gene>
<feature type="domain" description="Nephrocystin 3-like N-terminal" evidence="5">
    <location>
        <begin position="327"/>
        <end position="502"/>
    </location>
</feature>
<reference evidence="6 7" key="1">
    <citation type="submission" date="2019-10" db="EMBL/GenBank/DDBJ databases">
        <authorList>
            <person name="Palmer J.M."/>
        </authorList>
    </citation>
    <scope>NUCLEOTIDE SEQUENCE [LARGE SCALE GENOMIC DNA]</scope>
    <source>
        <strain evidence="6 7">TWF730</strain>
    </source>
</reference>
<feature type="repeat" description="ANK" evidence="2">
    <location>
        <begin position="906"/>
        <end position="932"/>
    </location>
</feature>
<evidence type="ECO:0000313" key="6">
    <source>
        <dbReference type="EMBL" id="KAK6362156.1"/>
    </source>
</evidence>
<dbReference type="Pfam" id="PF17111">
    <property type="entry name" value="PigL_N"/>
    <property type="match status" value="1"/>
</dbReference>
<feature type="domain" description="Azaphilone pigments biosynthesis cluster protein L N-terminal" evidence="4">
    <location>
        <begin position="2"/>
        <end position="65"/>
    </location>
</feature>
<feature type="region of interest" description="Disordered" evidence="3">
    <location>
        <begin position="63"/>
        <end position="87"/>
    </location>
</feature>
<dbReference type="PANTHER" id="PTHR10039:SF17">
    <property type="entry name" value="FUNGAL STAND N-TERMINAL GOODBYE DOMAIN-CONTAINING PROTEIN-RELATED"/>
    <property type="match status" value="1"/>
</dbReference>
<evidence type="ECO:0000313" key="7">
    <source>
        <dbReference type="Proteomes" id="UP001373714"/>
    </source>
</evidence>
<dbReference type="Pfam" id="PF24883">
    <property type="entry name" value="NPHP3_N"/>
    <property type="match status" value="1"/>
</dbReference>